<dbReference type="GO" id="GO:0005886">
    <property type="term" value="C:plasma membrane"/>
    <property type="evidence" value="ECO:0007669"/>
    <property type="project" value="UniProtKB-SubCell"/>
</dbReference>
<feature type="transmembrane region" description="Helical" evidence="9">
    <location>
        <begin position="6"/>
        <end position="27"/>
    </location>
</feature>
<evidence type="ECO:0000313" key="12">
    <source>
        <dbReference type="Proteomes" id="UP000545386"/>
    </source>
</evidence>
<dbReference type="Proteomes" id="UP000545386">
    <property type="component" value="Unassembled WGS sequence"/>
</dbReference>
<comment type="subcellular location">
    <subcellularLocation>
        <location evidence="1 9">Cell membrane</location>
        <topology evidence="1 9">Multi-pass membrane protein</topology>
    </subcellularLocation>
</comment>
<dbReference type="Pfam" id="PF00528">
    <property type="entry name" value="BPD_transp_1"/>
    <property type="match status" value="1"/>
</dbReference>
<dbReference type="Gene3D" id="1.10.3720.10">
    <property type="entry name" value="MetI-like"/>
    <property type="match status" value="1"/>
</dbReference>
<feature type="domain" description="ABC transmembrane type-1" evidence="10">
    <location>
        <begin position="245"/>
        <end position="455"/>
    </location>
</feature>
<dbReference type="EMBL" id="JACJUU010000009">
    <property type="protein sequence ID" value="MBC2770518.1"/>
    <property type="molecule type" value="Genomic_DNA"/>
</dbReference>
<protein>
    <submittedName>
        <fullName evidence="11">ABC transporter permease</fullName>
    </submittedName>
</protein>
<evidence type="ECO:0000259" key="10">
    <source>
        <dbReference type="PROSITE" id="PS50928"/>
    </source>
</evidence>
<comment type="caution">
    <text evidence="11">The sequence shown here is derived from an EMBL/GenBank/DDBJ whole genome shotgun (WGS) entry which is preliminary data.</text>
</comment>
<dbReference type="InterPro" id="IPR035906">
    <property type="entry name" value="MetI-like_sf"/>
</dbReference>
<evidence type="ECO:0000256" key="8">
    <source>
        <dbReference type="ARBA" id="ARBA00023136"/>
    </source>
</evidence>
<dbReference type="CDD" id="cd06261">
    <property type="entry name" value="TM_PBP2"/>
    <property type="match status" value="1"/>
</dbReference>
<keyword evidence="2 9" id="KW-0813">Transport</keyword>
<dbReference type="AlphaFoldDB" id="A0A842HS98"/>
<evidence type="ECO:0000313" key="11">
    <source>
        <dbReference type="EMBL" id="MBC2770518.1"/>
    </source>
</evidence>
<feature type="transmembrane region" description="Helical" evidence="9">
    <location>
        <begin position="433"/>
        <end position="458"/>
    </location>
</feature>
<sequence length="486" mass="53708">MPEFVFLFTDVFIVLLFAAMLAYGFYVRRSAALRAAWRNVGQSSAAMCAAVVLFCFALVALLDSIHYRPVLPAESGQPDQAVVYSPVVRSALDDLLSYTQMAHPEKTYSAPLAIRQFTKETQLIDGQPVRDFPRLAHAGLLLTSDSEHTADVLQRSLLGVGVGLCLALGLAGLLTLAVLRGGRNARQAFDYWWQGQTQLPWRAMWIMTAILLMLFGLVVSLGLDYHVLGTDRTGNDVLRQSLKSIRTALVIGTLTTLSMLPPALVFGLSAGYFKGRIDDVIQYIYTTLTSIPGVLLIAACVLMMQVYIDNNPESFPTVAARADLRLFLLCLILGFTGWAGLCRLLRAEALKLRELEYVQAARAFGVSHWRIMFRHLLPNVMHIVLITMVLQFSGLVLYEAVLSYLGIGVDPSMASFGTMIDASRLEMSRDPMIWWNLLAAFVFMLALVLAANIFADAVQQAFDPRMRRFKPVRKLKASAVSGGRSS</sequence>
<gene>
    <name evidence="11" type="ORF">GTU67_11440</name>
</gene>
<evidence type="ECO:0000256" key="9">
    <source>
        <dbReference type="RuleBase" id="RU363032"/>
    </source>
</evidence>
<feature type="transmembrane region" description="Helical" evidence="9">
    <location>
        <begin position="157"/>
        <end position="182"/>
    </location>
</feature>
<feature type="transmembrane region" description="Helical" evidence="9">
    <location>
        <begin position="248"/>
        <end position="271"/>
    </location>
</feature>
<accession>A0A842HS98</accession>
<keyword evidence="12" id="KW-1185">Reference proteome</keyword>
<dbReference type="PANTHER" id="PTHR43386:SF24">
    <property type="entry name" value="OLIGOPEPTIDE TRANSPORT SYSTEM PERMEASE PROTEIN AMID"/>
    <property type="match status" value="1"/>
</dbReference>
<proteinExistence type="inferred from homology"/>
<evidence type="ECO:0000256" key="7">
    <source>
        <dbReference type="ARBA" id="ARBA00022989"/>
    </source>
</evidence>
<comment type="similarity">
    <text evidence="9">Belongs to the binding-protein-dependent transport system permease family.</text>
</comment>
<evidence type="ECO:0000256" key="2">
    <source>
        <dbReference type="ARBA" id="ARBA00022448"/>
    </source>
</evidence>
<dbReference type="GO" id="GO:0015031">
    <property type="term" value="P:protein transport"/>
    <property type="evidence" value="ECO:0007669"/>
    <property type="project" value="UniProtKB-KW"/>
</dbReference>
<evidence type="ECO:0000256" key="3">
    <source>
        <dbReference type="ARBA" id="ARBA00022475"/>
    </source>
</evidence>
<dbReference type="RefSeq" id="WP_185780199.1">
    <property type="nucleotide sequence ID" value="NZ_JACJUU010000009.1"/>
</dbReference>
<feature type="transmembrane region" description="Helical" evidence="9">
    <location>
        <begin position="283"/>
        <end position="306"/>
    </location>
</feature>
<keyword evidence="6" id="KW-0653">Protein transport</keyword>
<evidence type="ECO:0000256" key="4">
    <source>
        <dbReference type="ARBA" id="ARBA00022692"/>
    </source>
</evidence>
<dbReference type="InterPro" id="IPR000515">
    <property type="entry name" value="MetI-like"/>
</dbReference>
<keyword evidence="7 9" id="KW-1133">Transmembrane helix</keyword>
<feature type="transmembrane region" description="Helical" evidence="9">
    <location>
        <begin position="39"/>
        <end position="62"/>
    </location>
</feature>
<organism evidence="11 12">
    <name type="scientific">Pusillimonas minor</name>
    <dbReference type="NCBI Taxonomy" id="2697024"/>
    <lineage>
        <taxon>Bacteria</taxon>
        <taxon>Pseudomonadati</taxon>
        <taxon>Pseudomonadota</taxon>
        <taxon>Betaproteobacteria</taxon>
        <taxon>Burkholderiales</taxon>
        <taxon>Alcaligenaceae</taxon>
        <taxon>Pusillimonas</taxon>
    </lineage>
</organism>
<dbReference type="InterPro" id="IPR050366">
    <property type="entry name" value="BP-dependent_transpt_permease"/>
</dbReference>
<feature type="transmembrane region" description="Helical" evidence="9">
    <location>
        <begin position="203"/>
        <end position="228"/>
    </location>
</feature>
<feature type="transmembrane region" description="Helical" evidence="9">
    <location>
        <begin position="380"/>
        <end position="407"/>
    </location>
</feature>
<dbReference type="GO" id="GO:0055085">
    <property type="term" value="P:transmembrane transport"/>
    <property type="evidence" value="ECO:0007669"/>
    <property type="project" value="InterPro"/>
</dbReference>
<evidence type="ECO:0000256" key="6">
    <source>
        <dbReference type="ARBA" id="ARBA00022927"/>
    </source>
</evidence>
<feature type="transmembrane region" description="Helical" evidence="9">
    <location>
        <begin position="326"/>
        <end position="345"/>
    </location>
</feature>
<dbReference type="PROSITE" id="PS50928">
    <property type="entry name" value="ABC_TM1"/>
    <property type="match status" value="1"/>
</dbReference>
<keyword evidence="8 9" id="KW-0472">Membrane</keyword>
<keyword evidence="3" id="KW-1003">Cell membrane</keyword>
<evidence type="ECO:0000256" key="5">
    <source>
        <dbReference type="ARBA" id="ARBA00022856"/>
    </source>
</evidence>
<name>A0A842HS98_9BURK</name>
<dbReference type="GO" id="GO:0015833">
    <property type="term" value="P:peptide transport"/>
    <property type="evidence" value="ECO:0007669"/>
    <property type="project" value="UniProtKB-KW"/>
</dbReference>
<dbReference type="PANTHER" id="PTHR43386">
    <property type="entry name" value="OLIGOPEPTIDE TRANSPORT SYSTEM PERMEASE PROTEIN APPC"/>
    <property type="match status" value="1"/>
</dbReference>
<keyword evidence="4 9" id="KW-0812">Transmembrane</keyword>
<reference evidence="11 12" key="1">
    <citation type="submission" date="2020-08" db="EMBL/GenBank/DDBJ databases">
        <title>Paraeoetvoesia sp. YC-7-48 draft genome sequence.</title>
        <authorList>
            <person name="Yao L."/>
        </authorList>
    </citation>
    <scope>NUCLEOTIDE SEQUENCE [LARGE SCALE GENOMIC DNA]</scope>
    <source>
        <strain evidence="12">YC-7-48</strain>
    </source>
</reference>
<dbReference type="SUPFAM" id="SSF161098">
    <property type="entry name" value="MetI-like"/>
    <property type="match status" value="1"/>
</dbReference>
<evidence type="ECO:0000256" key="1">
    <source>
        <dbReference type="ARBA" id="ARBA00004651"/>
    </source>
</evidence>
<keyword evidence="5" id="KW-0571">Peptide transport</keyword>